<evidence type="ECO:0000313" key="16">
    <source>
        <dbReference type="Ensembl" id="ENSLBEP00000019531.1"/>
    </source>
</evidence>
<evidence type="ECO:0000256" key="2">
    <source>
        <dbReference type="ARBA" id="ARBA00022475"/>
    </source>
</evidence>
<dbReference type="Gene3D" id="2.60.40.10">
    <property type="entry name" value="Immunoglobulins"/>
    <property type="match status" value="1"/>
</dbReference>
<sequence>MVLFLLFNPQPSCGLKIFSSTVSPTYAAAGGNVTLSCHFNLAPQDTGVIDIEWSIKPTDVNLPETLVIWYAANRIFDNYEVFGSRVQFVSSSPATGNASISISHLKMTDTNTYQCKVRKLPGIQSHIIHMDVMERPTEPECYVEGVVELDCEVVFRCRSSRGSSPVWYRWSMDGTVAPGTLVCTAQNLVGMKSCLVAVSLKNSAVVAISTAVVWLTVFIIIIITALIVFRYKRRKIETFGNEILDDQLPPPCVSVCQRVSACVSVCQPVSACVSLCQLCQRVSACVSVCQPVSVCERERAACSRSTDRATSSSRFTPPSSHLKVGTS</sequence>
<feature type="transmembrane region" description="Helical" evidence="14">
    <location>
        <begin position="204"/>
        <end position="229"/>
    </location>
</feature>
<dbReference type="AlphaFoldDB" id="A0A3Q3FGY4"/>
<evidence type="ECO:0000256" key="8">
    <source>
        <dbReference type="ARBA" id="ARBA00023136"/>
    </source>
</evidence>
<keyword evidence="17" id="KW-1185">Reference proteome</keyword>
<dbReference type="InterPro" id="IPR013783">
    <property type="entry name" value="Ig-like_fold"/>
</dbReference>
<proteinExistence type="predicted"/>
<dbReference type="Ensembl" id="ENSLBET00000020588.1">
    <property type="protein sequence ID" value="ENSLBEP00000019531.1"/>
    <property type="gene ID" value="ENSLBEG00000014992.1"/>
</dbReference>
<dbReference type="InterPro" id="IPR052307">
    <property type="entry name" value="EJ_Adhesion_Regulator"/>
</dbReference>
<keyword evidence="12" id="KW-0393">Immunoglobulin domain</keyword>
<evidence type="ECO:0000256" key="1">
    <source>
        <dbReference type="ARBA" id="ARBA00004251"/>
    </source>
</evidence>
<evidence type="ECO:0000256" key="11">
    <source>
        <dbReference type="ARBA" id="ARBA00023180"/>
    </source>
</evidence>
<evidence type="ECO:0000256" key="4">
    <source>
        <dbReference type="ARBA" id="ARBA00022729"/>
    </source>
</evidence>
<dbReference type="InterPro" id="IPR003599">
    <property type="entry name" value="Ig_sub"/>
</dbReference>
<keyword evidence="10" id="KW-0675">Receptor</keyword>
<dbReference type="GO" id="GO:0050839">
    <property type="term" value="F:cell adhesion molecule binding"/>
    <property type="evidence" value="ECO:0007669"/>
    <property type="project" value="TreeGrafter"/>
</dbReference>
<evidence type="ECO:0000256" key="10">
    <source>
        <dbReference type="ARBA" id="ARBA00023170"/>
    </source>
</evidence>
<evidence type="ECO:0000256" key="14">
    <source>
        <dbReference type="SAM" id="Phobius"/>
    </source>
</evidence>
<dbReference type="InterPro" id="IPR007110">
    <property type="entry name" value="Ig-like_dom"/>
</dbReference>
<dbReference type="Pfam" id="PF07686">
    <property type="entry name" value="V-set"/>
    <property type="match status" value="1"/>
</dbReference>
<evidence type="ECO:0000256" key="12">
    <source>
        <dbReference type="ARBA" id="ARBA00023319"/>
    </source>
</evidence>
<keyword evidence="11" id="KW-0325">Glycoprotein</keyword>
<feature type="domain" description="Ig-like" evidence="15">
    <location>
        <begin position="11"/>
        <end position="117"/>
    </location>
</feature>
<keyword evidence="6" id="KW-0130">Cell adhesion</keyword>
<dbReference type="PROSITE" id="PS50835">
    <property type="entry name" value="IG_LIKE"/>
    <property type="match status" value="1"/>
</dbReference>
<dbReference type="GO" id="GO:0005923">
    <property type="term" value="C:bicellular tight junction"/>
    <property type="evidence" value="ECO:0007669"/>
    <property type="project" value="TreeGrafter"/>
</dbReference>
<keyword evidence="4" id="KW-0732">Signal</keyword>
<evidence type="ECO:0000256" key="9">
    <source>
        <dbReference type="ARBA" id="ARBA00023157"/>
    </source>
</evidence>
<dbReference type="GO" id="GO:0014704">
    <property type="term" value="C:intercalated disc"/>
    <property type="evidence" value="ECO:0007669"/>
    <property type="project" value="TreeGrafter"/>
</dbReference>
<reference evidence="16" key="2">
    <citation type="submission" date="2025-09" db="UniProtKB">
        <authorList>
            <consortium name="Ensembl"/>
        </authorList>
    </citation>
    <scope>IDENTIFICATION</scope>
</reference>
<protein>
    <recommendedName>
        <fullName evidence="15">Ig-like domain-containing protein</fullName>
    </recommendedName>
</protein>
<keyword evidence="9" id="KW-1015">Disulfide bond</keyword>
<evidence type="ECO:0000259" key="15">
    <source>
        <dbReference type="PROSITE" id="PS50835"/>
    </source>
</evidence>
<name>A0A3Q3FGY4_9LABR</name>
<dbReference type="PANTHER" id="PTHR44468">
    <property type="entry name" value="COXSACKIEVIRUS AND ADENOVIRUS RECEPTOR-RELATED"/>
    <property type="match status" value="1"/>
</dbReference>
<evidence type="ECO:0000256" key="6">
    <source>
        <dbReference type="ARBA" id="ARBA00022889"/>
    </source>
</evidence>
<dbReference type="SMART" id="SM00409">
    <property type="entry name" value="IG"/>
    <property type="match status" value="1"/>
</dbReference>
<evidence type="ECO:0000256" key="13">
    <source>
        <dbReference type="SAM" id="MobiDB-lite"/>
    </source>
</evidence>
<comment type="subcellular location">
    <subcellularLocation>
        <location evidence="1">Cell membrane</location>
        <topology evidence="1">Single-pass type I membrane protein</topology>
    </subcellularLocation>
</comment>
<keyword evidence="2" id="KW-1003">Cell membrane</keyword>
<keyword evidence="7 14" id="KW-1133">Transmembrane helix</keyword>
<keyword evidence="8 14" id="KW-0472">Membrane</keyword>
<dbReference type="Proteomes" id="UP000261660">
    <property type="component" value="Unplaced"/>
</dbReference>
<evidence type="ECO:0000256" key="7">
    <source>
        <dbReference type="ARBA" id="ARBA00022989"/>
    </source>
</evidence>
<dbReference type="InterPro" id="IPR013106">
    <property type="entry name" value="Ig_V-set"/>
</dbReference>
<dbReference type="SUPFAM" id="SSF48726">
    <property type="entry name" value="Immunoglobulin"/>
    <property type="match status" value="1"/>
</dbReference>
<evidence type="ECO:0000313" key="17">
    <source>
        <dbReference type="Proteomes" id="UP000261660"/>
    </source>
</evidence>
<evidence type="ECO:0000256" key="5">
    <source>
        <dbReference type="ARBA" id="ARBA00022737"/>
    </source>
</evidence>
<accession>A0A3Q3FGY4</accession>
<dbReference type="InterPro" id="IPR036179">
    <property type="entry name" value="Ig-like_dom_sf"/>
</dbReference>
<organism evidence="16 17">
    <name type="scientific">Labrus bergylta</name>
    <name type="common">ballan wrasse</name>
    <dbReference type="NCBI Taxonomy" id="56723"/>
    <lineage>
        <taxon>Eukaryota</taxon>
        <taxon>Metazoa</taxon>
        <taxon>Chordata</taxon>
        <taxon>Craniata</taxon>
        <taxon>Vertebrata</taxon>
        <taxon>Euteleostomi</taxon>
        <taxon>Actinopterygii</taxon>
        <taxon>Neopterygii</taxon>
        <taxon>Teleostei</taxon>
        <taxon>Neoteleostei</taxon>
        <taxon>Acanthomorphata</taxon>
        <taxon>Eupercaria</taxon>
        <taxon>Labriformes</taxon>
        <taxon>Labridae</taxon>
        <taxon>Labrus</taxon>
    </lineage>
</organism>
<keyword evidence="3 14" id="KW-0812">Transmembrane</keyword>
<dbReference type="InParanoid" id="A0A3Q3FGY4"/>
<evidence type="ECO:0000256" key="3">
    <source>
        <dbReference type="ARBA" id="ARBA00022692"/>
    </source>
</evidence>
<dbReference type="GO" id="GO:0034109">
    <property type="term" value="P:homotypic cell-cell adhesion"/>
    <property type="evidence" value="ECO:0007669"/>
    <property type="project" value="TreeGrafter"/>
</dbReference>
<keyword evidence="5" id="KW-0677">Repeat</keyword>
<dbReference type="STRING" id="56723.ENSLBEP00000019531"/>
<dbReference type="GO" id="GO:0016323">
    <property type="term" value="C:basolateral plasma membrane"/>
    <property type="evidence" value="ECO:0007669"/>
    <property type="project" value="TreeGrafter"/>
</dbReference>
<dbReference type="PANTHER" id="PTHR44468:SF3">
    <property type="entry name" value="COXSACKIEVIRUS AND ADENOVIRUS RECEPTOR"/>
    <property type="match status" value="1"/>
</dbReference>
<dbReference type="GeneTree" id="ENSGT00940000154829"/>
<reference evidence="16" key="1">
    <citation type="submission" date="2025-08" db="UniProtKB">
        <authorList>
            <consortium name="Ensembl"/>
        </authorList>
    </citation>
    <scope>IDENTIFICATION</scope>
</reference>
<feature type="region of interest" description="Disordered" evidence="13">
    <location>
        <begin position="308"/>
        <end position="327"/>
    </location>
</feature>